<organism evidence="1">
    <name type="scientific">Parabacteroides merdae</name>
    <dbReference type="NCBI Taxonomy" id="46503"/>
    <lineage>
        <taxon>Bacteria</taxon>
        <taxon>Pseudomonadati</taxon>
        <taxon>Bacteroidota</taxon>
        <taxon>Bacteroidia</taxon>
        <taxon>Bacteroidales</taxon>
        <taxon>Tannerellaceae</taxon>
        <taxon>Parabacteroides</taxon>
    </lineage>
</organism>
<protein>
    <submittedName>
        <fullName evidence="1">Uncharacterized protein</fullName>
    </submittedName>
</protein>
<dbReference type="EMBL" id="CACRUV010000041">
    <property type="protein sequence ID" value="VYU66283.1"/>
    <property type="molecule type" value="Genomic_DNA"/>
</dbReference>
<accession>A0A6N3GQP2</accession>
<proteinExistence type="predicted"/>
<name>A0A6N3GQP2_9BACT</name>
<evidence type="ECO:0000313" key="1">
    <source>
        <dbReference type="EMBL" id="VYU66283.1"/>
    </source>
</evidence>
<dbReference type="AlphaFoldDB" id="A0A6N3GQP2"/>
<sequence length="31" mass="3585">MLRQKQNSYTPNNQYYIFQKSAFGIVACTLG</sequence>
<reference evidence="1" key="1">
    <citation type="submission" date="2019-11" db="EMBL/GenBank/DDBJ databases">
        <authorList>
            <person name="Feng L."/>
        </authorList>
    </citation>
    <scope>NUCLEOTIDE SEQUENCE</scope>
    <source>
        <strain evidence="1">PmerdaeLFYP103</strain>
    </source>
</reference>
<gene>
    <name evidence="1" type="ORF">PMLFYP103_03103</name>
</gene>